<sequence length="108" mass="12623">MVFVNSDREPPFEKNIRVYPFNPANPQQPFININILSPNLDPMAYPIFFPFGEPGWQRNWRLIVSKYNGGVVVFLPRIKLAISDVNLPFVLKRRQFQLIPAYTMTINK</sequence>
<evidence type="ECO:0000313" key="1">
    <source>
        <dbReference type="EMBL" id="GBO01213.1"/>
    </source>
</evidence>
<evidence type="ECO:0000313" key="2">
    <source>
        <dbReference type="Proteomes" id="UP000499080"/>
    </source>
</evidence>
<keyword evidence="2" id="KW-1185">Reference proteome</keyword>
<dbReference type="AlphaFoldDB" id="A0A4Y2TKP9"/>
<gene>
    <name evidence="1" type="ORF">AVEN_44938_1</name>
</gene>
<accession>A0A4Y2TKP9</accession>
<comment type="caution">
    <text evidence="1">The sequence shown here is derived from an EMBL/GenBank/DDBJ whole genome shotgun (WGS) entry which is preliminary data.</text>
</comment>
<dbReference type="Proteomes" id="UP000499080">
    <property type="component" value="Unassembled WGS sequence"/>
</dbReference>
<proteinExistence type="predicted"/>
<dbReference type="OrthoDB" id="7698527at2759"/>
<dbReference type="EMBL" id="BGPR01029441">
    <property type="protein sequence ID" value="GBO01213.1"/>
    <property type="molecule type" value="Genomic_DNA"/>
</dbReference>
<organism evidence="1 2">
    <name type="scientific">Araneus ventricosus</name>
    <name type="common">Orbweaver spider</name>
    <name type="synonym">Epeira ventricosa</name>
    <dbReference type="NCBI Taxonomy" id="182803"/>
    <lineage>
        <taxon>Eukaryota</taxon>
        <taxon>Metazoa</taxon>
        <taxon>Ecdysozoa</taxon>
        <taxon>Arthropoda</taxon>
        <taxon>Chelicerata</taxon>
        <taxon>Arachnida</taxon>
        <taxon>Araneae</taxon>
        <taxon>Araneomorphae</taxon>
        <taxon>Entelegynae</taxon>
        <taxon>Araneoidea</taxon>
        <taxon>Araneidae</taxon>
        <taxon>Araneus</taxon>
    </lineage>
</organism>
<protein>
    <submittedName>
        <fullName evidence="1">Uncharacterized protein</fullName>
    </submittedName>
</protein>
<name>A0A4Y2TKP9_ARAVE</name>
<reference evidence="1 2" key="1">
    <citation type="journal article" date="2019" name="Sci. Rep.">
        <title>Orb-weaving spider Araneus ventricosus genome elucidates the spidroin gene catalogue.</title>
        <authorList>
            <person name="Kono N."/>
            <person name="Nakamura H."/>
            <person name="Ohtoshi R."/>
            <person name="Moran D.A.P."/>
            <person name="Shinohara A."/>
            <person name="Yoshida Y."/>
            <person name="Fujiwara M."/>
            <person name="Mori M."/>
            <person name="Tomita M."/>
            <person name="Arakawa K."/>
        </authorList>
    </citation>
    <scope>NUCLEOTIDE SEQUENCE [LARGE SCALE GENOMIC DNA]</scope>
</reference>